<dbReference type="Proteomes" id="UP001157138">
    <property type="component" value="Unassembled WGS sequence"/>
</dbReference>
<dbReference type="SUPFAM" id="SSF53850">
    <property type="entry name" value="Periplasmic binding protein-like II"/>
    <property type="match status" value="1"/>
</dbReference>
<organism evidence="1 2">
    <name type="scientific">Vibrio zhanjiangensis</name>
    <dbReference type="NCBI Taxonomy" id="1046128"/>
    <lineage>
        <taxon>Bacteria</taxon>
        <taxon>Pseudomonadati</taxon>
        <taxon>Pseudomonadota</taxon>
        <taxon>Gammaproteobacteria</taxon>
        <taxon>Vibrionales</taxon>
        <taxon>Vibrionaceae</taxon>
        <taxon>Vibrio</taxon>
    </lineage>
</organism>
<proteinExistence type="predicted"/>
<dbReference type="RefSeq" id="WP_284193125.1">
    <property type="nucleotide sequence ID" value="NZ_BSPW01000070.1"/>
</dbReference>
<dbReference type="Gene3D" id="3.40.190.10">
    <property type="entry name" value="Periplasmic binding protein-like II"/>
    <property type="match status" value="1"/>
</dbReference>
<dbReference type="EMBL" id="BSPW01000070">
    <property type="protein sequence ID" value="GLT19265.1"/>
    <property type="molecule type" value="Genomic_DNA"/>
</dbReference>
<gene>
    <name evidence="1" type="ORF">GCM10007938_30470</name>
</gene>
<evidence type="ECO:0000313" key="2">
    <source>
        <dbReference type="Proteomes" id="UP001157138"/>
    </source>
</evidence>
<keyword evidence="2" id="KW-1185">Reference proteome</keyword>
<evidence type="ECO:0008006" key="3">
    <source>
        <dbReference type="Google" id="ProtNLM"/>
    </source>
</evidence>
<evidence type="ECO:0000313" key="1">
    <source>
        <dbReference type="EMBL" id="GLT19265.1"/>
    </source>
</evidence>
<protein>
    <recommendedName>
        <fullName evidence="3">Solute-binding protein family 3/N-terminal domain-containing protein</fullName>
    </recommendedName>
</protein>
<reference evidence="2" key="1">
    <citation type="journal article" date="2019" name="Int. J. Syst. Evol. Microbiol.">
        <title>The Global Catalogue of Microorganisms (GCM) 10K type strain sequencing project: providing services to taxonomists for standard genome sequencing and annotation.</title>
        <authorList>
            <consortium name="The Broad Institute Genomics Platform"/>
            <consortium name="The Broad Institute Genome Sequencing Center for Infectious Disease"/>
            <person name="Wu L."/>
            <person name="Ma J."/>
        </authorList>
    </citation>
    <scope>NUCLEOTIDE SEQUENCE [LARGE SCALE GENOMIC DNA]</scope>
    <source>
        <strain evidence="2">NBRC 108723</strain>
    </source>
</reference>
<sequence length="162" mass="17885">MKQLAIKLIVIVLLILPVEGMTLTLKLAYSDVESYPFQMGDGADVANPPGLALDIIDNVALKLDIEVEYSRLPGKRVLEAIALGKVDGGFIFSFNDQRAKHARYPMTGDMPDSAKRIATIGYYFFSLEEQSIEWDGENLATPDYKIGAHLGYSIVKDLQKSS</sequence>
<accession>A0ABQ6F3B1</accession>
<comment type="caution">
    <text evidence="1">The sequence shown here is derived from an EMBL/GenBank/DDBJ whole genome shotgun (WGS) entry which is preliminary data.</text>
</comment>
<name>A0ABQ6F3B1_9VIBR</name>